<dbReference type="Pfam" id="PF01687">
    <property type="entry name" value="Flavokinase"/>
    <property type="match status" value="1"/>
</dbReference>
<protein>
    <recommendedName>
        <fullName evidence="1">Riboflavin kinase domain-containing protein</fullName>
    </recommendedName>
</protein>
<evidence type="ECO:0000313" key="2">
    <source>
        <dbReference type="EMBL" id="GMA85521.1"/>
    </source>
</evidence>
<gene>
    <name evidence="2" type="ORF">GCM10025868_07710</name>
</gene>
<sequence length="42" mass="4702">MARLRETLRFESVDDLLVQMEHDVAECRDLLSSGLVPTPSDG</sequence>
<dbReference type="InterPro" id="IPR015865">
    <property type="entry name" value="Riboflavin_kinase_bac/euk"/>
</dbReference>
<comment type="caution">
    <text evidence="2">The sequence shown here is derived from an EMBL/GenBank/DDBJ whole genome shotgun (WGS) entry which is preliminary data.</text>
</comment>
<organism evidence="2 3">
    <name type="scientific">Angustibacter aerolatus</name>
    <dbReference type="NCBI Taxonomy" id="1162965"/>
    <lineage>
        <taxon>Bacteria</taxon>
        <taxon>Bacillati</taxon>
        <taxon>Actinomycetota</taxon>
        <taxon>Actinomycetes</taxon>
        <taxon>Kineosporiales</taxon>
        <taxon>Kineosporiaceae</taxon>
    </lineage>
</organism>
<feature type="domain" description="Riboflavin kinase" evidence="1">
    <location>
        <begin position="2"/>
        <end position="31"/>
    </location>
</feature>
<dbReference type="Proteomes" id="UP001157017">
    <property type="component" value="Unassembled WGS sequence"/>
</dbReference>
<keyword evidence="3" id="KW-1185">Reference proteome</keyword>
<reference evidence="3" key="1">
    <citation type="journal article" date="2019" name="Int. J. Syst. Evol. Microbiol.">
        <title>The Global Catalogue of Microorganisms (GCM) 10K type strain sequencing project: providing services to taxonomists for standard genome sequencing and annotation.</title>
        <authorList>
            <consortium name="The Broad Institute Genomics Platform"/>
            <consortium name="The Broad Institute Genome Sequencing Center for Infectious Disease"/>
            <person name="Wu L."/>
            <person name="Ma J."/>
        </authorList>
    </citation>
    <scope>NUCLEOTIDE SEQUENCE [LARGE SCALE GENOMIC DNA]</scope>
    <source>
        <strain evidence="3">NBRC 108730</strain>
    </source>
</reference>
<name>A0ABQ6JFH6_9ACTN</name>
<dbReference type="EMBL" id="BSUZ01000001">
    <property type="protein sequence ID" value="GMA85521.1"/>
    <property type="molecule type" value="Genomic_DNA"/>
</dbReference>
<accession>A0ABQ6JFH6</accession>
<evidence type="ECO:0000313" key="3">
    <source>
        <dbReference type="Proteomes" id="UP001157017"/>
    </source>
</evidence>
<evidence type="ECO:0000259" key="1">
    <source>
        <dbReference type="Pfam" id="PF01687"/>
    </source>
</evidence>
<proteinExistence type="predicted"/>